<reference evidence="2 3" key="1">
    <citation type="submission" date="2020-08" db="EMBL/GenBank/DDBJ databases">
        <title>Genomic Encyclopedia of Type Strains, Phase IV (KMG-IV): sequencing the most valuable type-strain genomes for metagenomic binning, comparative biology and taxonomic classification.</title>
        <authorList>
            <person name="Goeker M."/>
        </authorList>
    </citation>
    <scope>NUCLEOTIDE SEQUENCE [LARGE SCALE GENOMIC DNA]</scope>
    <source>
        <strain evidence="2 3">DSM 21769</strain>
    </source>
</reference>
<evidence type="ECO:0008006" key="4">
    <source>
        <dbReference type="Google" id="ProtNLM"/>
    </source>
</evidence>
<organism evidence="2 3">
    <name type="scientific">Geomicrobium halophilum</name>
    <dbReference type="NCBI Taxonomy" id="549000"/>
    <lineage>
        <taxon>Bacteria</taxon>
        <taxon>Bacillati</taxon>
        <taxon>Bacillota</taxon>
        <taxon>Bacilli</taxon>
        <taxon>Bacillales</taxon>
        <taxon>Geomicrobium</taxon>
    </lineage>
</organism>
<keyword evidence="3" id="KW-1185">Reference proteome</keyword>
<evidence type="ECO:0000313" key="2">
    <source>
        <dbReference type="EMBL" id="MBB6448559.1"/>
    </source>
</evidence>
<dbReference type="EMBL" id="JACHHJ010000001">
    <property type="protein sequence ID" value="MBB6448559.1"/>
    <property type="molecule type" value="Genomic_DNA"/>
</dbReference>
<comment type="caution">
    <text evidence="2">The sequence shown here is derived from an EMBL/GenBank/DDBJ whole genome shotgun (WGS) entry which is preliminary data.</text>
</comment>
<evidence type="ECO:0000313" key="3">
    <source>
        <dbReference type="Proteomes" id="UP000568839"/>
    </source>
</evidence>
<name>A0A841PIJ2_9BACL</name>
<feature type="compositionally biased region" description="Basic and acidic residues" evidence="1">
    <location>
        <begin position="1"/>
        <end position="12"/>
    </location>
</feature>
<dbReference type="RefSeq" id="WP_184402540.1">
    <property type="nucleotide sequence ID" value="NZ_JACHHJ010000001.1"/>
</dbReference>
<evidence type="ECO:0000256" key="1">
    <source>
        <dbReference type="SAM" id="MobiDB-lite"/>
    </source>
</evidence>
<sequence length="44" mass="5179">MEENKEPHKQMTDKNNGLNSAQEVTYSEEFKKADKANKDKHEKK</sequence>
<dbReference type="AlphaFoldDB" id="A0A841PIJ2"/>
<protein>
    <recommendedName>
        <fullName evidence="4">YfhE-like protein</fullName>
    </recommendedName>
</protein>
<accession>A0A841PIJ2</accession>
<feature type="compositionally biased region" description="Polar residues" evidence="1">
    <location>
        <begin position="13"/>
        <end position="25"/>
    </location>
</feature>
<dbReference type="Proteomes" id="UP000568839">
    <property type="component" value="Unassembled WGS sequence"/>
</dbReference>
<dbReference type="Pfam" id="PF14152">
    <property type="entry name" value="YfhE"/>
    <property type="match status" value="1"/>
</dbReference>
<dbReference type="InterPro" id="IPR025437">
    <property type="entry name" value="YfhE-like"/>
</dbReference>
<feature type="region of interest" description="Disordered" evidence="1">
    <location>
        <begin position="1"/>
        <end position="44"/>
    </location>
</feature>
<gene>
    <name evidence="2" type="ORF">HNR44_000508</name>
</gene>
<proteinExistence type="predicted"/>
<feature type="compositionally biased region" description="Basic and acidic residues" evidence="1">
    <location>
        <begin position="28"/>
        <end position="44"/>
    </location>
</feature>